<dbReference type="PANTHER" id="PTHR42877">
    <property type="entry name" value="L-ORNITHINE N(5)-MONOOXYGENASE-RELATED"/>
    <property type="match status" value="1"/>
</dbReference>
<protein>
    <recommendedName>
        <fullName evidence="4">L-ornithine N(5)-oxygenase</fullName>
    </recommendedName>
</protein>
<name>A0ABY6V6G7_BIOOC</name>
<reference evidence="2 3" key="1">
    <citation type="submission" date="2019-06" db="EMBL/GenBank/DDBJ databases">
        <authorList>
            <person name="Broberg M."/>
        </authorList>
    </citation>
    <scope>NUCLEOTIDE SEQUENCE [LARGE SCALE GENOMIC DNA]</scope>
</reference>
<dbReference type="InterPro" id="IPR051209">
    <property type="entry name" value="FAD-bind_Monooxygenase_sf"/>
</dbReference>
<comment type="caution">
    <text evidence="2">The sequence shown here is derived from an EMBL/GenBank/DDBJ whole genome shotgun (WGS) entry which is preliminary data.</text>
</comment>
<evidence type="ECO:0000256" key="1">
    <source>
        <dbReference type="ARBA" id="ARBA00010139"/>
    </source>
</evidence>
<dbReference type="Proteomes" id="UP000766486">
    <property type="component" value="Unassembled WGS sequence"/>
</dbReference>
<dbReference type="SUPFAM" id="SSF51905">
    <property type="entry name" value="FAD/NAD(P)-binding domain"/>
    <property type="match status" value="2"/>
</dbReference>
<evidence type="ECO:0000313" key="2">
    <source>
        <dbReference type="EMBL" id="VUC38068.1"/>
    </source>
</evidence>
<dbReference type="EMBL" id="CABFNS010001097">
    <property type="protein sequence ID" value="VUC38068.1"/>
    <property type="molecule type" value="Genomic_DNA"/>
</dbReference>
<evidence type="ECO:0000313" key="3">
    <source>
        <dbReference type="Proteomes" id="UP000766486"/>
    </source>
</evidence>
<proteinExistence type="inferred from homology"/>
<comment type="similarity">
    <text evidence="1">Belongs to the FAD-binding monooxygenase family.</text>
</comment>
<organism evidence="2 3">
    <name type="scientific">Bionectria ochroleuca</name>
    <name type="common">Gliocladium roseum</name>
    <dbReference type="NCBI Taxonomy" id="29856"/>
    <lineage>
        <taxon>Eukaryota</taxon>
        <taxon>Fungi</taxon>
        <taxon>Dikarya</taxon>
        <taxon>Ascomycota</taxon>
        <taxon>Pezizomycotina</taxon>
        <taxon>Sordariomycetes</taxon>
        <taxon>Hypocreomycetidae</taxon>
        <taxon>Hypocreales</taxon>
        <taxon>Bionectriaceae</taxon>
        <taxon>Clonostachys</taxon>
    </lineage>
</organism>
<dbReference type="InterPro" id="IPR036188">
    <property type="entry name" value="FAD/NAD-bd_sf"/>
</dbReference>
<evidence type="ECO:0008006" key="4">
    <source>
        <dbReference type="Google" id="ProtNLM"/>
    </source>
</evidence>
<keyword evidence="3" id="KW-1185">Reference proteome</keyword>
<accession>A0ABY6V6G7</accession>
<dbReference type="PANTHER" id="PTHR42877:SF7">
    <property type="entry name" value="FLAVIN-BINDING MONOOXYGENASE-RELATED"/>
    <property type="match status" value="1"/>
</dbReference>
<gene>
    <name evidence="2" type="ORF">CLO192961_LOCUS493472</name>
</gene>
<sequence length="453" mass="50453">MNEETSGVWNIRVLNVKTGETFQDTANILVSARGGLNQISWPDIKGLKDFNGKLMHSGAWDESIDLRNKRVGIIGNGSSAIQIVPAIQPLEGLKLSCFARSPTWISSSFGDAAMEKMGMDPRDTKFSRRHREYMARNPDKYSHFRKTLEAEAAKLFPITLEGTIERDGAMALFEAGMRQRLDGREDLATAIVPKFAPGCRRLTPGPGYLEALKEENVALITTPIQEVTTEGIKLASGECVELDVLICATGYDVKAPPTFKVTGRNGTTLAEKWKPYPQSYISIAIDEFPNFLLVGGPNSGLGSGSLISVFEAQGDYVVKVIRKMQRDDYATIEPKAERVADFSQYIDEYFKRTVYTDDCSSWYRAGKTGSRIVALWPGSSAQCLEVLRSPRWEDFVFETADETGNLLRWLGNGWSLTLTGGDPSWFLEADVVDVPEEGKPEESEFYKRRPFSY</sequence>
<dbReference type="Gene3D" id="3.50.50.60">
    <property type="entry name" value="FAD/NAD(P)-binding domain"/>
    <property type="match status" value="2"/>
</dbReference>